<dbReference type="InterPro" id="IPR038763">
    <property type="entry name" value="DHH_sf"/>
</dbReference>
<evidence type="ECO:0000313" key="4">
    <source>
        <dbReference type="Proteomes" id="UP001431532"/>
    </source>
</evidence>
<evidence type="ECO:0000259" key="2">
    <source>
        <dbReference type="Pfam" id="PF02272"/>
    </source>
</evidence>
<dbReference type="GO" id="GO:0003676">
    <property type="term" value="F:nucleic acid binding"/>
    <property type="evidence" value="ECO:0007669"/>
    <property type="project" value="InterPro"/>
</dbReference>
<dbReference type="SUPFAM" id="SSF64182">
    <property type="entry name" value="DHH phosphoesterases"/>
    <property type="match status" value="1"/>
</dbReference>
<dbReference type="Gene3D" id="3.10.310.30">
    <property type="match status" value="1"/>
</dbReference>
<accession>A0AAW6UB51</accession>
<dbReference type="AlphaFoldDB" id="A0AAW6UB51"/>
<dbReference type="InterPro" id="IPR051319">
    <property type="entry name" value="Oligoribo/pAp-PDE_c-di-AMP_PDE"/>
</dbReference>
<sequence length="313" mass="35180">MQRILNKIKSYDTIIIHGHKRPDGDCYGSQFGLSNIIKTSFPNKKVYVVGETSHFVDFLGKVDTITDDVYENALSIVVDTAVQDRISDSRYTKGKEVIKIDHHIPVDDYGDLRWVDTSFPACSQMIAYFYNKFKNELSMTLEGANALYTGIVTDTGRFRFRGVSKLTHQIAGMLIEKGVDVEYIDGNLGKESLQMIALKGYVYSNFVTTNGFVYLKMTRDIIEKYDVSDEQAASVVSLIGGIEGFPVWALFIEYPGEIRIRLRSNGPTIDKLANQYGGGGHAKAAGAKLENWEQLPEFIKDVEEVIKAYQHEV</sequence>
<dbReference type="EMBL" id="JASCXW010000002">
    <property type="protein sequence ID" value="MDI6452188.1"/>
    <property type="molecule type" value="Genomic_DNA"/>
</dbReference>
<comment type="caution">
    <text evidence="3">The sequence shown here is derived from an EMBL/GenBank/DDBJ whole genome shotgun (WGS) entry which is preliminary data.</text>
</comment>
<evidence type="ECO:0000259" key="1">
    <source>
        <dbReference type="Pfam" id="PF01368"/>
    </source>
</evidence>
<gene>
    <name evidence="3" type="ORF">QJ521_01320</name>
</gene>
<dbReference type="Pfam" id="PF02272">
    <property type="entry name" value="DHHA1"/>
    <property type="match status" value="1"/>
</dbReference>
<evidence type="ECO:0000313" key="3">
    <source>
        <dbReference type="EMBL" id="MDI6452188.1"/>
    </source>
</evidence>
<organism evidence="3 4">
    <name type="scientific">Peloplasma aerotolerans</name>
    <dbReference type="NCBI Taxonomy" id="3044389"/>
    <lineage>
        <taxon>Bacteria</taxon>
        <taxon>Bacillati</taxon>
        <taxon>Mycoplasmatota</taxon>
        <taxon>Mollicutes</taxon>
        <taxon>Acholeplasmatales</taxon>
        <taxon>Acholeplasmataceae</taxon>
        <taxon>Peloplasma</taxon>
    </lineage>
</organism>
<keyword evidence="3" id="KW-0378">Hydrolase</keyword>
<dbReference type="EC" id="3.1.3.7" evidence="3"/>
<name>A0AAW6UB51_9MOLU</name>
<keyword evidence="4" id="KW-1185">Reference proteome</keyword>
<dbReference type="InterPro" id="IPR003156">
    <property type="entry name" value="DHHA1_dom"/>
</dbReference>
<protein>
    <submittedName>
        <fullName evidence="3">Bifunctional oligoribonuclease/PAP phosphatase NrnA</fullName>
        <ecNumber evidence="3">3.1.3.7</ecNumber>
    </submittedName>
</protein>
<dbReference type="PANTHER" id="PTHR47618:SF1">
    <property type="entry name" value="BIFUNCTIONAL OLIGORIBONUCLEASE AND PAP PHOSPHATASE NRNA"/>
    <property type="match status" value="1"/>
</dbReference>
<dbReference type="PANTHER" id="PTHR47618">
    <property type="entry name" value="BIFUNCTIONAL OLIGORIBONUCLEASE AND PAP PHOSPHATASE NRNA"/>
    <property type="match status" value="1"/>
</dbReference>
<dbReference type="InterPro" id="IPR001667">
    <property type="entry name" value="DDH_dom"/>
</dbReference>
<feature type="domain" description="DDH" evidence="1">
    <location>
        <begin position="14"/>
        <end position="151"/>
    </location>
</feature>
<dbReference type="Gene3D" id="3.90.1640.10">
    <property type="entry name" value="inorganic pyrophosphatase (n-terminal core)"/>
    <property type="match status" value="1"/>
</dbReference>
<dbReference type="GO" id="GO:0008441">
    <property type="term" value="F:3'(2'),5'-bisphosphate nucleotidase activity"/>
    <property type="evidence" value="ECO:0007669"/>
    <property type="project" value="UniProtKB-EC"/>
</dbReference>
<dbReference type="Proteomes" id="UP001431532">
    <property type="component" value="Unassembled WGS sequence"/>
</dbReference>
<proteinExistence type="predicted"/>
<dbReference type="Pfam" id="PF01368">
    <property type="entry name" value="DHH"/>
    <property type="match status" value="1"/>
</dbReference>
<feature type="domain" description="DHHA1" evidence="2">
    <location>
        <begin position="217"/>
        <end position="307"/>
    </location>
</feature>
<reference evidence="3" key="1">
    <citation type="submission" date="2023-05" db="EMBL/GenBank/DDBJ databases">
        <title>Mariniplasma microaerophilum sp. nov., a novel anaerobic mollicute isolated from terrestrial mud volcano, Taman Peninsula, Russia.</title>
        <authorList>
            <person name="Khomyakova M.A."/>
            <person name="Merkel A.Y."/>
            <person name="Slobodkin A.I."/>
        </authorList>
    </citation>
    <scope>NUCLEOTIDE SEQUENCE</scope>
    <source>
        <strain evidence="3">M4Ah</strain>
    </source>
</reference>
<dbReference type="RefSeq" id="WP_282838603.1">
    <property type="nucleotide sequence ID" value="NZ_JASCXW010000002.1"/>
</dbReference>